<dbReference type="EC" id="2.7.7.18" evidence="11"/>
<keyword evidence="9 11" id="KW-0520">NAD</keyword>
<evidence type="ECO:0000256" key="8">
    <source>
        <dbReference type="ARBA" id="ARBA00022840"/>
    </source>
</evidence>
<evidence type="ECO:0000313" key="14">
    <source>
        <dbReference type="Proteomes" id="UP000194012"/>
    </source>
</evidence>
<evidence type="ECO:0000256" key="6">
    <source>
        <dbReference type="ARBA" id="ARBA00022695"/>
    </source>
</evidence>
<dbReference type="SUPFAM" id="SSF52374">
    <property type="entry name" value="Nucleotidylyl transferase"/>
    <property type="match status" value="1"/>
</dbReference>
<dbReference type="PANTHER" id="PTHR39321">
    <property type="entry name" value="NICOTINATE-NUCLEOTIDE ADENYLYLTRANSFERASE-RELATED"/>
    <property type="match status" value="1"/>
</dbReference>
<evidence type="ECO:0000256" key="9">
    <source>
        <dbReference type="ARBA" id="ARBA00023027"/>
    </source>
</evidence>
<evidence type="ECO:0000259" key="12">
    <source>
        <dbReference type="Pfam" id="PF01467"/>
    </source>
</evidence>
<comment type="pathway">
    <text evidence="2 11">Cofactor biosynthesis; NAD(+) biosynthesis; deamido-NAD(+) from nicotinate D-ribonucleotide: step 1/1.</text>
</comment>
<dbReference type="EMBL" id="FWFJ01000017">
    <property type="protein sequence ID" value="SLN46341.1"/>
    <property type="molecule type" value="Genomic_DNA"/>
</dbReference>
<dbReference type="UniPathway" id="UPA00253">
    <property type="reaction ID" value="UER00332"/>
</dbReference>
<keyword evidence="7 11" id="KW-0547">Nucleotide-binding</keyword>
<dbReference type="Pfam" id="PF01467">
    <property type="entry name" value="CTP_transf_like"/>
    <property type="match status" value="1"/>
</dbReference>
<keyword evidence="6 11" id="KW-0548">Nucleotidyltransferase</keyword>
<dbReference type="CDD" id="cd02165">
    <property type="entry name" value="NMNAT"/>
    <property type="match status" value="1"/>
</dbReference>
<dbReference type="GO" id="GO:0004515">
    <property type="term" value="F:nicotinate-nucleotide adenylyltransferase activity"/>
    <property type="evidence" value="ECO:0007669"/>
    <property type="project" value="UniProtKB-UniRule"/>
</dbReference>
<dbReference type="GO" id="GO:0009435">
    <property type="term" value="P:NAD+ biosynthetic process"/>
    <property type="evidence" value="ECO:0007669"/>
    <property type="project" value="UniProtKB-UniRule"/>
</dbReference>
<keyword evidence="14" id="KW-1185">Reference proteome</keyword>
<dbReference type="PANTHER" id="PTHR39321:SF3">
    <property type="entry name" value="PHOSPHOPANTETHEINE ADENYLYLTRANSFERASE"/>
    <property type="match status" value="1"/>
</dbReference>
<dbReference type="Gene3D" id="3.40.50.620">
    <property type="entry name" value="HUPs"/>
    <property type="match status" value="1"/>
</dbReference>
<dbReference type="HAMAP" id="MF_00244">
    <property type="entry name" value="NaMN_adenylyltr"/>
    <property type="match status" value="1"/>
</dbReference>
<name>A0A1X6ZBI0_9RHOB</name>
<comment type="function">
    <text evidence="1 11">Catalyzes the reversible adenylation of nicotinate mononucleotide (NaMN) to nicotinic acid adenine dinucleotide (NaAD).</text>
</comment>
<accession>A0A1X6ZBI0</accession>
<keyword evidence="5 11" id="KW-0808">Transferase</keyword>
<comment type="catalytic activity">
    <reaction evidence="10 11">
        <text>nicotinate beta-D-ribonucleotide + ATP + H(+) = deamido-NAD(+) + diphosphate</text>
        <dbReference type="Rhea" id="RHEA:22860"/>
        <dbReference type="ChEBI" id="CHEBI:15378"/>
        <dbReference type="ChEBI" id="CHEBI:30616"/>
        <dbReference type="ChEBI" id="CHEBI:33019"/>
        <dbReference type="ChEBI" id="CHEBI:57502"/>
        <dbReference type="ChEBI" id="CHEBI:58437"/>
        <dbReference type="EC" id="2.7.7.18"/>
    </reaction>
</comment>
<gene>
    <name evidence="11 13" type="primary">nadD</name>
    <name evidence="13" type="ORF">ROG8370_01997</name>
</gene>
<keyword evidence="4 11" id="KW-0662">Pyridine nucleotide biosynthesis</keyword>
<evidence type="ECO:0000256" key="10">
    <source>
        <dbReference type="ARBA" id="ARBA00048721"/>
    </source>
</evidence>
<evidence type="ECO:0000256" key="3">
    <source>
        <dbReference type="ARBA" id="ARBA00009014"/>
    </source>
</evidence>
<evidence type="ECO:0000313" key="13">
    <source>
        <dbReference type="EMBL" id="SLN46341.1"/>
    </source>
</evidence>
<evidence type="ECO:0000256" key="4">
    <source>
        <dbReference type="ARBA" id="ARBA00022642"/>
    </source>
</evidence>
<proteinExistence type="inferred from homology"/>
<dbReference type="NCBIfam" id="NF000845">
    <property type="entry name" value="PRK00071.2-4"/>
    <property type="match status" value="1"/>
</dbReference>
<evidence type="ECO:0000256" key="5">
    <source>
        <dbReference type="ARBA" id="ARBA00022679"/>
    </source>
</evidence>
<reference evidence="14" key="1">
    <citation type="submission" date="2017-03" db="EMBL/GenBank/DDBJ databases">
        <authorList>
            <person name="Rodrigo-Torres L."/>
            <person name="Arahal R.D."/>
            <person name="Lucena T."/>
        </authorList>
    </citation>
    <scope>NUCLEOTIDE SEQUENCE [LARGE SCALE GENOMIC DNA]</scope>
    <source>
        <strain evidence="14">CECT 8370</strain>
    </source>
</reference>
<dbReference type="Proteomes" id="UP000194012">
    <property type="component" value="Unassembled WGS sequence"/>
</dbReference>
<keyword evidence="8 11" id="KW-0067">ATP-binding</keyword>
<feature type="domain" description="Cytidyltransferase-like" evidence="12">
    <location>
        <begin position="56"/>
        <end position="234"/>
    </location>
</feature>
<dbReference type="AlphaFoldDB" id="A0A1X6ZBI0"/>
<dbReference type="NCBIfam" id="TIGR00482">
    <property type="entry name" value="nicotinate (nicotinamide) nucleotide adenylyltransferase"/>
    <property type="match status" value="1"/>
</dbReference>
<dbReference type="GO" id="GO:0005524">
    <property type="term" value="F:ATP binding"/>
    <property type="evidence" value="ECO:0007669"/>
    <property type="project" value="UniProtKB-KW"/>
</dbReference>
<dbReference type="NCBIfam" id="NF000843">
    <property type="entry name" value="PRK00071.2-2"/>
    <property type="match status" value="1"/>
</dbReference>
<evidence type="ECO:0000256" key="11">
    <source>
        <dbReference type="HAMAP-Rule" id="MF_00244"/>
    </source>
</evidence>
<evidence type="ECO:0000256" key="7">
    <source>
        <dbReference type="ARBA" id="ARBA00022741"/>
    </source>
</evidence>
<organism evidence="13 14">
    <name type="scientific">Roseovarius gaetbuli</name>
    <dbReference type="NCBI Taxonomy" id="1356575"/>
    <lineage>
        <taxon>Bacteria</taxon>
        <taxon>Pseudomonadati</taxon>
        <taxon>Pseudomonadota</taxon>
        <taxon>Alphaproteobacteria</taxon>
        <taxon>Rhodobacterales</taxon>
        <taxon>Roseobacteraceae</taxon>
        <taxon>Roseovarius</taxon>
    </lineage>
</organism>
<evidence type="ECO:0000256" key="1">
    <source>
        <dbReference type="ARBA" id="ARBA00002324"/>
    </source>
</evidence>
<comment type="similarity">
    <text evidence="3 11">Belongs to the NadD family.</text>
</comment>
<sequence>MQTLAGIWQSAGQGYFRKPPEILIRAFSLYTTRAAGNERAMRYTLPPSHPGQVIGLLGGSFDPPHAGHLHISREALKRFGLDRLWWLVSPGNPLKEQGPAPLGRRMGAARALVDHPRIDITDFEAQADTRYTAQTLRALIRARPGVRFVWLMGADNLAQFHLWQDWREIMNTVPVGVLARPGQRISARMSPAARVFDHARLGARQCHRLGQMDAPAWCFVNVPMMAISSTHLRQSGAWADATQK</sequence>
<dbReference type="InterPro" id="IPR014729">
    <property type="entry name" value="Rossmann-like_a/b/a_fold"/>
</dbReference>
<protein>
    <recommendedName>
        <fullName evidence="11">Probable nicotinate-nucleotide adenylyltransferase</fullName>
        <ecNumber evidence="11">2.7.7.18</ecNumber>
    </recommendedName>
    <alternativeName>
        <fullName evidence="11">Deamido-NAD(+) diphosphorylase</fullName>
    </alternativeName>
    <alternativeName>
        <fullName evidence="11">Deamido-NAD(+) pyrophosphorylase</fullName>
    </alternativeName>
    <alternativeName>
        <fullName evidence="11">Nicotinate mononucleotide adenylyltransferase</fullName>
        <shortName evidence="11">NaMN adenylyltransferase</shortName>
    </alternativeName>
</protein>
<dbReference type="InterPro" id="IPR004821">
    <property type="entry name" value="Cyt_trans-like"/>
</dbReference>
<dbReference type="InterPro" id="IPR005248">
    <property type="entry name" value="NadD/NMNAT"/>
</dbReference>
<evidence type="ECO:0000256" key="2">
    <source>
        <dbReference type="ARBA" id="ARBA00005019"/>
    </source>
</evidence>